<feature type="non-terminal residue" evidence="2">
    <location>
        <position position="1"/>
    </location>
</feature>
<feature type="region of interest" description="Disordered" evidence="1">
    <location>
        <begin position="1"/>
        <end position="97"/>
    </location>
</feature>
<comment type="caution">
    <text evidence="2">The sequence shown here is derived from an EMBL/GenBank/DDBJ whole genome shotgun (WGS) entry which is preliminary data.</text>
</comment>
<feature type="compositionally biased region" description="Low complexity" evidence="1">
    <location>
        <begin position="12"/>
        <end position="22"/>
    </location>
</feature>
<keyword evidence="3" id="KW-1185">Reference proteome</keyword>
<dbReference type="AlphaFoldDB" id="A0A3M2LGP4"/>
<feature type="compositionally biased region" description="Pro residues" evidence="1">
    <location>
        <begin position="1"/>
        <end position="11"/>
    </location>
</feature>
<name>A0A3M2LGP4_9ACTN</name>
<evidence type="ECO:0000313" key="2">
    <source>
        <dbReference type="EMBL" id="RMI36667.1"/>
    </source>
</evidence>
<sequence length="97" mass="9524">GAAPGFAPPQQAPSGPYAQPAPGAVPPPPPPVAPQAAQAPAAAPAPSPSPSSEDAPKTMLDASRTMFDGAAAKPADEETPKASPRTQLDQPLPDTSP</sequence>
<feature type="compositionally biased region" description="Polar residues" evidence="1">
    <location>
        <begin position="84"/>
        <end position="97"/>
    </location>
</feature>
<reference evidence="2 3" key="1">
    <citation type="submission" date="2018-10" db="EMBL/GenBank/DDBJ databases">
        <title>Isolation from soil.</title>
        <authorList>
            <person name="Hu J."/>
        </authorList>
    </citation>
    <scope>NUCLEOTIDE SEQUENCE [LARGE SCALE GENOMIC DNA]</scope>
    <source>
        <strain evidence="2 3">NEAU-Ht49</strain>
    </source>
</reference>
<evidence type="ECO:0000313" key="3">
    <source>
        <dbReference type="Proteomes" id="UP000282674"/>
    </source>
</evidence>
<evidence type="ECO:0000256" key="1">
    <source>
        <dbReference type="SAM" id="MobiDB-lite"/>
    </source>
</evidence>
<dbReference type="EMBL" id="RFFG01000129">
    <property type="protein sequence ID" value="RMI36667.1"/>
    <property type="molecule type" value="Genomic_DNA"/>
</dbReference>
<accession>A0A3M2LGP4</accession>
<gene>
    <name evidence="2" type="ORF">EBO15_37950</name>
</gene>
<feature type="compositionally biased region" description="Pro residues" evidence="1">
    <location>
        <begin position="23"/>
        <end position="33"/>
    </location>
</feature>
<dbReference type="Proteomes" id="UP000282674">
    <property type="component" value="Unassembled WGS sequence"/>
</dbReference>
<organism evidence="2 3">
    <name type="scientific">Actinomadura harenae</name>
    <dbReference type="NCBI Taxonomy" id="2483351"/>
    <lineage>
        <taxon>Bacteria</taxon>
        <taxon>Bacillati</taxon>
        <taxon>Actinomycetota</taxon>
        <taxon>Actinomycetes</taxon>
        <taxon>Streptosporangiales</taxon>
        <taxon>Thermomonosporaceae</taxon>
        <taxon>Actinomadura</taxon>
    </lineage>
</organism>
<protein>
    <submittedName>
        <fullName evidence="2">Stress protein</fullName>
    </submittedName>
</protein>
<proteinExistence type="predicted"/>